<reference evidence="7 8" key="2">
    <citation type="journal article" date="2020" name="Microbiol. Resour. Announc.">
        <title>Antarctic desert soil bacteria exhibit high novel natural product potential, evaluated through long-read genome sequencing and comparative genomics.</title>
        <authorList>
            <person name="Benaud N."/>
            <person name="Edwards R.J."/>
            <person name="Amos T.G."/>
            <person name="D'Agostino P.M."/>
            <person name="Gutierrez-Chavez C."/>
            <person name="Montgomery K."/>
            <person name="Nicetic I."/>
            <person name="Ferrari B.C."/>
        </authorList>
    </citation>
    <scope>NUCLEOTIDE SEQUENCE [LARGE SCALE GENOMIC DNA]</scope>
    <source>
        <strain evidence="7 8">SPB151</strain>
    </source>
</reference>
<reference evidence="8" key="1">
    <citation type="submission" date="2019-09" db="EMBL/GenBank/DDBJ databases">
        <title>Antimicrobial potential of Antarctic Bacteria.</title>
        <authorList>
            <person name="Benaud N."/>
            <person name="Edwards R.J."/>
            <person name="Ferrari B.C."/>
        </authorList>
    </citation>
    <scope>NUCLEOTIDE SEQUENCE [LARGE SCALE GENOMIC DNA]</scope>
    <source>
        <strain evidence="8">SPB151</strain>
    </source>
</reference>
<evidence type="ECO:0000256" key="1">
    <source>
        <dbReference type="ARBA" id="ARBA00001974"/>
    </source>
</evidence>
<dbReference type="InterPro" id="IPR006094">
    <property type="entry name" value="Oxid_FAD_bind_N"/>
</dbReference>
<dbReference type="Gene3D" id="3.30.465.10">
    <property type="match status" value="1"/>
</dbReference>
<dbReference type="InterPro" id="IPR016169">
    <property type="entry name" value="FAD-bd_PCMH_sub2"/>
</dbReference>
<dbReference type="EMBL" id="CP043661">
    <property type="protein sequence ID" value="QNE17403.1"/>
    <property type="molecule type" value="Genomic_DNA"/>
</dbReference>
<comment type="similarity">
    <text evidence="2">Belongs to the oxygen-dependent FAD-linked oxidoreductase family.</text>
</comment>
<gene>
    <name evidence="7" type="ORF">F1D05_05045</name>
</gene>
<keyword evidence="8" id="KW-1185">Reference proteome</keyword>
<organism evidence="7 8">
    <name type="scientific">Kribbella qitaiheensis</name>
    <dbReference type="NCBI Taxonomy" id="1544730"/>
    <lineage>
        <taxon>Bacteria</taxon>
        <taxon>Bacillati</taxon>
        <taxon>Actinomycetota</taxon>
        <taxon>Actinomycetes</taxon>
        <taxon>Propionibacteriales</taxon>
        <taxon>Kribbellaceae</taxon>
        <taxon>Kribbella</taxon>
    </lineage>
</organism>
<dbReference type="AlphaFoldDB" id="A0A7G6WTT8"/>
<proteinExistence type="inferred from homology"/>
<dbReference type="Gene3D" id="3.30.43.10">
    <property type="entry name" value="Uridine Diphospho-n-acetylenolpyruvylglucosamine Reductase, domain 2"/>
    <property type="match status" value="1"/>
</dbReference>
<evidence type="ECO:0000256" key="3">
    <source>
        <dbReference type="ARBA" id="ARBA00022630"/>
    </source>
</evidence>
<dbReference type="Proteomes" id="UP000515563">
    <property type="component" value="Chromosome"/>
</dbReference>
<dbReference type="InterPro" id="IPR016166">
    <property type="entry name" value="FAD-bd_PCMH"/>
</dbReference>
<name>A0A7G6WTT8_9ACTN</name>
<dbReference type="InterPro" id="IPR012951">
    <property type="entry name" value="BBE"/>
</dbReference>
<dbReference type="Pfam" id="PF08031">
    <property type="entry name" value="BBE"/>
    <property type="match status" value="1"/>
</dbReference>
<dbReference type="GO" id="GO:0071949">
    <property type="term" value="F:FAD binding"/>
    <property type="evidence" value="ECO:0007669"/>
    <property type="project" value="InterPro"/>
</dbReference>
<evidence type="ECO:0000256" key="4">
    <source>
        <dbReference type="ARBA" id="ARBA00022827"/>
    </source>
</evidence>
<dbReference type="PANTHER" id="PTHR42973:SF39">
    <property type="entry name" value="FAD-BINDING PCMH-TYPE DOMAIN-CONTAINING PROTEIN"/>
    <property type="match status" value="1"/>
</dbReference>
<dbReference type="PROSITE" id="PS00862">
    <property type="entry name" value="OX2_COVAL_FAD"/>
    <property type="match status" value="1"/>
</dbReference>
<dbReference type="Gene3D" id="3.40.462.20">
    <property type="match status" value="1"/>
</dbReference>
<dbReference type="KEGG" id="kqi:F1D05_05045"/>
<evidence type="ECO:0000313" key="7">
    <source>
        <dbReference type="EMBL" id="QNE17403.1"/>
    </source>
</evidence>
<comment type="cofactor">
    <cofactor evidence="1">
        <name>FAD</name>
        <dbReference type="ChEBI" id="CHEBI:57692"/>
    </cofactor>
</comment>
<dbReference type="InterPro" id="IPR006093">
    <property type="entry name" value="Oxy_OxRdtase_FAD_BS"/>
</dbReference>
<evidence type="ECO:0000313" key="8">
    <source>
        <dbReference type="Proteomes" id="UP000515563"/>
    </source>
</evidence>
<dbReference type="InterPro" id="IPR050416">
    <property type="entry name" value="FAD-linked_Oxidoreductase"/>
</dbReference>
<keyword evidence="3" id="KW-0285">Flavoprotein</keyword>
<sequence>MSSGVEELRREFGGDVIEPGAPAYESVSGSVLFAGTPAYVLRPKTVGDVQAAVKFAAASGLSLAVRGGGHGFAGFGTNDGGVVIDLGELAGVEIVDEERHVVRVGGGAVWGQVANALAPHGLGISSGDTKSVGVGGLTLTGGIGWKVRKYGLTLDNLVAAEVVTADAEVVTASADENPELFWAIRGGGGNFGVVTAFDFVAHPTTEVFHGKIAFPATEAAGVLQGWADYLRTAPEELTSIASFANPFAGGANAPVEIQVAFDGDDPELAAQAIDPIRRLGTVIADDVVLKPLADTLEEGMAPPPGIRVFTRSGFAAKESVSEVLRILTEVGASERPPFIAVRSVGGAVSRVPEGATAYAHRQAELMFMTTVLGPAPVVEAAFPALAAIWGRLAPHVNGAYGNFLATATDEDVAAVYPAETYQRLAAVKRQYDPGNLFAGNHNIRP</sequence>
<dbReference type="InterPro" id="IPR036318">
    <property type="entry name" value="FAD-bd_PCMH-like_sf"/>
</dbReference>
<dbReference type="GO" id="GO:0016491">
    <property type="term" value="F:oxidoreductase activity"/>
    <property type="evidence" value="ECO:0007669"/>
    <property type="project" value="UniProtKB-KW"/>
</dbReference>
<keyword evidence="4" id="KW-0274">FAD</keyword>
<dbReference type="Pfam" id="PF01565">
    <property type="entry name" value="FAD_binding_4"/>
    <property type="match status" value="1"/>
</dbReference>
<dbReference type="RefSeq" id="WP_185446230.1">
    <property type="nucleotide sequence ID" value="NZ_CP043661.1"/>
</dbReference>
<evidence type="ECO:0000256" key="2">
    <source>
        <dbReference type="ARBA" id="ARBA00005466"/>
    </source>
</evidence>
<dbReference type="PANTHER" id="PTHR42973">
    <property type="entry name" value="BINDING OXIDOREDUCTASE, PUTATIVE (AFU_ORTHOLOGUE AFUA_1G17690)-RELATED"/>
    <property type="match status" value="1"/>
</dbReference>
<accession>A0A7G6WTT8</accession>
<evidence type="ECO:0000259" key="6">
    <source>
        <dbReference type="PROSITE" id="PS51387"/>
    </source>
</evidence>
<feature type="domain" description="FAD-binding PCMH-type" evidence="6">
    <location>
        <begin position="33"/>
        <end position="204"/>
    </location>
</feature>
<dbReference type="PROSITE" id="PS51387">
    <property type="entry name" value="FAD_PCMH"/>
    <property type="match status" value="1"/>
</dbReference>
<dbReference type="SUPFAM" id="SSF56176">
    <property type="entry name" value="FAD-binding/transporter-associated domain-like"/>
    <property type="match status" value="1"/>
</dbReference>
<protein>
    <submittedName>
        <fullName evidence="7">FAD-binding oxidoreductase</fullName>
    </submittedName>
</protein>
<dbReference type="InterPro" id="IPR016167">
    <property type="entry name" value="FAD-bd_PCMH_sub1"/>
</dbReference>
<keyword evidence="5" id="KW-0560">Oxidoreductase</keyword>
<evidence type="ECO:0000256" key="5">
    <source>
        <dbReference type="ARBA" id="ARBA00023002"/>
    </source>
</evidence>